<dbReference type="GO" id="GO:0050661">
    <property type="term" value="F:NADP binding"/>
    <property type="evidence" value="ECO:0007669"/>
    <property type="project" value="InterPro"/>
</dbReference>
<evidence type="ECO:0000256" key="3">
    <source>
        <dbReference type="ARBA" id="ARBA00018193"/>
    </source>
</evidence>
<evidence type="ECO:0000313" key="11">
    <source>
        <dbReference type="Proteomes" id="UP000285567"/>
    </source>
</evidence>
<dbReference type="SUPFAM" id="SSF51735">
    <property type="entry name" value="NAD(P)-binding Rossmann-fold domains"/>
    <property type="match status" value="1"/>
</dbReference>
<evidence type="ECO:0000256" key="6">
    <source>
        <dbReference type="ARBA" id="ARBA00048640"/>
    </source>
</evidence>
<gene>
    <name evidence="10" type="primary">garR</name>
    <name evidence="10" type="ORF">BU097_01640</name>
</gene>
<proteinExistence type="inferred from homology"/>
<evidence type="ECO:0000259" key="9">
    <source>
        <dbReference type="Pfam" id="PF14833"/>
    </source>
</evidence>
<dbReference type="GO" id="GO:0016054">
    <property type="term" value="P:organic acid catabolic process"/>
    <property type="evidence" value="ECO:0007669"/>
    <property type="project" value="UniProtKB-ARBA"/>
</dbReference>
<dbReference type="InterPro" id="IPR008927">
    <property type="entry name" value="6-PGluconate_DH-like_C_sf"/>
</dbReference>
<dbReference type="Gene3D" id="1.10.1040.10">
    <property type="entry name" value="N-(1-d-carboxylethyl)-l-norvaline Dehydrogenase, domain 2"/>
    <property type="match status" value="1"/>
</dbReference>
<organism evidence="10 11">
    <name type="scientific">Staphylococcus xylosus</name>
    <dbReference type="NCBI Taxonomy" id="1288"/>
    <lineage>
        <taxon>Bacteria</taxon>
        <taxon>Bacillati</taxon>
        <taxon>Bacillota</taxon>
        <taxon>Bacilli</taxon>
        <taxon>Bacillales</taxon>
        <taxon>Staphylococcaceae</taxon>
        <taxon>Staphylococcus</taxon>
    </lineage>
</organism>
<dbReference type="PROSITE" id="PS00895">
    <property type="entry name" value="3_HYDROXYISOBUT_DH"/>
    <property type="match status" value="1"/>
</dbReference>
<dbReference type="InterPro" id="IPR015815">
    <property type="entry name" value="HIBADH-related"/>
</dbReference>
<dbReference type="RefSeq" id="WP_107551817.1">
    <property type="nucleotide sequence ID" value="NZ_CABIWF010000004.1"/>
</dbReference>
<dbReference type="Pfam" id="PF14833">
    <property type="entry name" value="NAD_binding_11"/>
    <property type="match status" value="1"/>
</dbReference>
<dbReference type="PANTHER" id="PTHR43060">
    <property type="entry name" value="3-HYDROXYISOBUTYRATE DEHYDROGENASE-LIKE 1, MITOCHONDRIAL-RELATED"/>
    <property type="match status" value="1"/>
</dbReference>
<keyword evidence="11" id="KW-1185">Reference proteome</keyword>
<protein>
    <recommendedName>
        <fullName evidence="3">6-phosphogluconate dehydrogenase, decarboxylating</fullName>
        <ecNumber evidence="2">1.1.1.44</ecNumber>
    </recommendedName>
</protein>
<dbReference type="Pfam" id="PF03446">
    <property type="entry name" value="NAD_binding_2"/>
    <property type="match status" value="1"/>
</dbReference>
<dbReference type="Gene3D" id="3.40.50.720">
    <property type="entry name" value="NAD(P)-binding Rossmann-like Domain"/>
    <property type="match status" value="1"/>
</dbReference>
<keyword evidence="4 10" id="KW-0560">Oxidoreductase</keyword>
<dbReference type="InterPro" id="IPR002204">
    <property type="entry name" value="3-OH-isobutyrate_DH-rel_CS"/>
</dbReference>
<dbReference type="InterPro" id="IPR013328">
    <property type="entry name" value="6PGD_dom2"/>
</dbReference>
<feature type="domain" description="3-hydroxyisobutyrate dehydrogenase-like NAD-binding" evidence="9">
    <location>
        <begin position="165"/>
        <end position="284"/>
    </location>
</feature>
<evidence type="ECO:0000256" key="5">
    <source>
        <dbReference type="ARBA" id="ARBA00023027"/>
    </source>
</evidence>
<evidence type="ECO:0000313" key="10">
    <source>
        <dbReference type="EMBL" id="RIN12564.1"/>
    </source>
</evidence>
<dbReference type="Proteomes" id="UP000285567">
    <property type="component" value="Unassembled WGS sequence"/>
</dbReference>
<dbReference type="InterPro" id="IPR036291">
    <property type="entry name" value="NAD(P)-bd_dom_sf"/>
</dbReference>
<dbReference type="GO" id="GO:0051287">
    <property type="term" value="F:NAD binding"/>
    <property type="evidence" value="ECO:0007669"/>
    <property type="project" value="InterPro"/>
</dbReference>
<dbReference type="EC" id="1.1.1.44" evidence="2"/>
<sequence length="291" mass="30895">MKVGFIGLGIMGKPMVENLLKANVTVLVNDLNKEAESEVVMQGANAVSVKQMAQQADYVITSLPNGAIVKAVLYSGEDAIVKQTDIKVKAVIDTSSLTPNESLEISKVLETKQIKYMDAPVSGGEPLAITGELSVMIGCAETDLPEIQKVLEPIAASVIRVGDVGAGSVVKLANQIIVNTNIAALSEAVVLAKKFDIDLANMYKAIKGGLAGSSVMDAKFPKMIEEDYQPGGTLNINLKDMKNVSSTADTVGLTLPIANQVKEIYKSEVAHGNGMNDHSGIIKYFENINNM</sequence>
<accession>A0A418IRK8</accession>
<dbReference type="PIRSF" id="PIRSF000103">
    <property type="entry name" value="HIBADH"/>
    <property type="match status" value="1"/>
</dbReference>
<evidence type="ECO:0000256" key="1">
    <source>
        <dbReference type="ARBA" id="ARBA00009080"/>
    </source>
</evidence>
<dbReference type="InterPro" id="IPR006115">
    <property type="entry name" value="6PGDH_NADP-bd"/>
</dbReference>
<name>A0A418IRK8_STAXY</name>
<dbReference type="OrthoDB" id="9786703at2"/>
<reference evidence="10 11" key="1">
    <citation type="journal article" date="2016" name="Front. Microbiol.">
        <title>Comprehensive Phylogenetic Analysis of Bovine Non-aureus Staphylococci Species Based on Whole-Genome Sequencing.</title>
        <authorList>
            <person name="Naushad S."/>
            <person name="Barkema H.W."/>
            <person name="Luby C."/>
            <person name="Condas L.A."/>
            <person name="Nobrega D.B."/>
            <person name="Carson D.A."/>
            <person name="De Buck J."/>
        </authorList>
    </citation>
    <scope>NUCLEOTIDE SEQUENCE [LARGE SCALE GENOMIC DNA]</scope>
    <source>
        <strain evidence="10 11">SNUC 102</strain>
    </source>
</reference>
<dbReference type="GO" id="GO:0004616">
    <property type="term" value="F:phosphogluconate dehydrogenase (decarboxylating) activity"/>
    <property type="evidence" value="ECO:0007669"/>
    <property type="project" value="UniProtKB-EC"/>
</dbReference>
<evidence type="ECO:0000256" key="4">
    <source>
        <dbReference type="ARBA" id="ARBA00023002"/>
    </source>
</evidence>
<feature type="active site" evidence="7">
    <location>
        <position position="171"/>
    </location>
</feature>
<comment type="similarity">
    <text evidence="1">Belongs to the HIBADH-related family.</text>
</comment>
<dbReference type="SUPFAM" id="SSF48179">
    <property type="entry name" value="6-phosphogluconate dehydrogenase C-terminal domain-like"/>
    <property type="match status" value="1"/>
</dbReference>
<dbReference type="PANTHER" id="PTHR43060:SF3">
    <property type="entry name" value="2-HYDROXY-3-OXOPROPIONATE REDUCTASE"/>
    <property type="match status" value="1"/>
</dbReference>
<feature type="domain" description="6-phosphogluconate dehydrogenase NADP-binding" evidence="8">
    <location>
        <begin position="2"/>
        <end position="162"/>
    </location>
</feature>
<comment type="caution">
    <text evidence="10">The sequence shown here is derived from an EMBL/GenBank/DDBJ whole genome shotgun (WGS) entry which is preliminary data.</text>
</comment>
<evidence type="ECO:0000256" key="7">
    <source>
        <dbReference type="PIRSR" id="PIRSR000103-1"/>
    </source>
</evidence>
<comment type="catalytic activity">
    <reaction evidence="6">
        <text>6-phospho-D-gluconate + NADP(+) = D-ribulose 5-phosphate + CO2 + NADPH</text>
        <dbReference type="Rhea" id="RHEA:10116"/>
        <dbReference type="ChEBI" id="CHEBI:16526"/>
        <dbReference type="ChEBI" id="CHEBI:57783"/>
        <dbReference type="ChEBI" id="CHEBI:58121"/>
        <dbReference type="ChEBI" id="CHEBI:58349"/>
        <dbReference type="ChEBI" id="CHEBI:58759"/>
        <dbReference type="EC" id="1.1.1.44"/>
    </reaction>
</comment>
<keyword evidence="5" id="KW-0520">NAD</keyword>
<evidence type="ECO:0000259" key="8">
    <source>
        <dbReference type="Pfam" id="PF03446"/>
    </source>
</evidence>
<dbReference type="InterPro" id="IPR029154">
    <property type="entry name" value="HIBADH-like_NADP-bd"/>
</dbReference>
<dbReference type="AlphaFoldDB" id="A0A418IRK8"/>
<evidence type="ECO:0000256" key="2">
    <source>
        <dbReference type="ARBA" id="ARBA00013011"/>
    </source>
</evidence>
<dbReference type="EMBL" id="QXUL01000005">
    <property type="protein sequence ID" value="RIN12564.1"/>
    <property type="molecule type" value="Genomic_DNA"/>
</dbReference>